<evidence type="ECO:0000313" key="4">
    <source>
        <dbReference type="Proteomes" id="UP001159427"/>
    </source>
</evidence>
<protein>
    <recommendedName>
        <fullName evidence="2">CTHRC1 C-terminal domain-containing protein</fullName>
    </recommendedName>
</protein>
<dbReference type="InterPro" id="IPR057873">
    <property type="entry name" value="CTHRC1_C"/>
</dbReference>
<organism evidence="3 4">
    <name type="scientific">Porites evermanni</name>
    <dbReference type="NCBI Taxonomy" id="104178"/>
    <lineage>
        <taxon>Eukaryota</taxon>
        <taxon>Metazoa</taxon>
        <taxon>Cnidaria</taxon>
        <taxon>Anthozoa</taxon>
        <taxon>Hexacorallia</taxon>
        <taxon>Scleractinia</taxon>
        <taxon>Fungiina</taxon>
        <taxon>Poritidae</taxon>
        <taxon>Porites</taxon>
    </lineage>
</organism>
<dbReference type="Proteomes" id="UP001159427">
    <property type="component" value="Unassembled WGS sequence"/>
</dbReference>
<dbReference type="EMBL" id="CALNXI010000523">
    <property type="protein sequence ID" value="CAH3028595.1"/>
    <property type="molecule type" value="Genomic_DNA"/>
</dbReference>
<evidence type="ECO:0000313" key="3">
    <source>
        <dbReference type="EMBL" id="CAH3028595.1"/>
    </source>
</evidence>
<reference evidence="3 4" key="1">
    <citation type="submission" date="2022-05" db="EMBL/GenBank/DDBJ databases">
        <authorList>
            <consortium name="Genoscope - CEA"/>
            <person name="William W."/>
        </authorList>
    </citation>
    <scope>NUCLEOTIDE SEQUENCE [LARGE SCALE GENOMIC DNA]</scope>
</reference>
<evidence type="ECO:0000259" key="2">
    <source>
        <dbReference type="Pfam" id="PF25815"/>
    </source>
</evidence>
<feature type="non-terminal residue" evidence="3">
    <location>
        <position position="1"/>
    </location>
</feature>
<feature type="region of interest" description="Disordered" evidence="1">
    <location>
        <begin position="1"/>
        <end position="32"/>
    </location>
</feature>
<dbReference type="Pfam" id="PF25815">
    <property type="entry name" value="CTHRC1_C"/>
    <property type="match status" value="1"/>
</dbReference>
<keyword evidence="4" id="KW-1185">Reference proteome</keyword>
<name>A0ABN8MH68_9CNID</name>
<accession>A0ABN8MH68</accession>
<sequence length="175" mass="18816">CVQGPPGQTGTPGIPGTPGTPGTPGLPGPPGGCSRRWKQCAWTYGTGRDGKDSGLVHECDFVKLKDNTYLRVVYMGNLRITGSTNCCKRWYFTFNNKACAIPAAIDGSVYQSHNLNIHRPTNIEGYCGGIAKGKVKVGFKIKSGECGGGYNYCDAWTSWNQANRIIIEEVEPPVA</sequence>
<feature type="compositionally biased region" description="Low complexity" evidence="1">
    <location>
        <begin position="1"/>
        <end position="14"/>
    </location>
</feature>
<evidence type="ECO:0000256" key="1">
    <source>
        <dbReference type="SAM" id="MobiDB-lite"/>
    </source>
</evidence>
<proteinExistence type="predicted"/>
<gene>
    <name evidence="3" type="ORF">PEVE_00034501</name>
</gene>
<comment type="caution">
    <text evidence="3">The sequence shown here is derived from an EMBL/GenBank/DDBJ whole genome shotgun (WGS) entry which is preliminary data.</text>
</comment>
<feature type="domain" description="CTHRC1 C-terminal" evidence="2">
    <location>
        <begin position="35"/>
        <end position="167"/>
    </location>
</feature>